<feature type="domain" description="DUF7763" evidence="1">
    <location>
        <begin position="3"/>
        <end position="34"/>
    </location>
</feature>
<dbReference type="InterPro" id="IPR056665">
    <property type="entry name" value="DUF7763"/>
</dbReference>
<protein>
    <submittedName>
        <fullName evidence="2">Recombinase RecX</fullName>
    </submittedName>
</protein>
<proteinExistence type="predicted"/>
<dbReference type="Proteomes" id="UP000214939">
    <property type="component" value="Unassembled WGS sequence"/>
</dbReference>
<dbReference type="Pfam" id="PF24954">
    <property type="entry name" value="DUF7763"/>
    <property type="match status" value="1"/>
</dbReference>
<dbReference type="AlphaFoldDB" id="A0AA44S5W0"/>
<evidence type="ECO:0000259" key="1">
    <source>
        <dbReference type="Pfam" id="PF24954"/>
    </source>
</evidence>
<evidence type="ECO:0000313" key="2">
    <source>
        <dbReference type="EMBL" id="OYL21748.1"/>
    </source>
</evidence>
<gene>
    <name evidence="2" type="ORF">A5N45_12335</name>
</gene>
<evidence type="ECO:0000313" key="3">
    <source>
        <dbReference type="Proteomes" id="UP000214939"/>
    </source>
</evidence>
<sequence>MIMLQKIYEQMANFYDSIEEEYGPTFGDNFDWEH</sequence>
<feature type="non-terminal residue" evidence="2">
    <location>
        <position position="34"/>
    </location>
</feature>
<comment type="caution">
    <text evidence="2">The sequence shown here is derived from an EMBL/GenBank/DDBJ whole genome shotgun (WGS) entry which is preliminary data.</text>
</comment>
<accession>A0AA44S5W0</accession>
<name>A0AA44S5W0_STREE</name>
<reference evidence="2 3" key="1">
    <citation type="submission" date="2017-07" db="EMBL/GenBank/DDBJ databases">
        <title>Invasive disease caused simultaneously by more than one serotype of Streptococcus pneumoniae, South Africa.</title>
        <authorList>
            <person name="Ndlangisa K."/>
            <person name="Du Plessis M."/>
            <person name="Von Gottberg A."/>
        </authorList>
    </citation>
    <scope>NUCLEOTIDE SEQUENCE [LARGE SCALE GENOMIC DNA]</scope>
    <source>
        <strain evidence="2 3">8227-15B</strain>
    </source>
</reference>
<organism evidence="2 3">
    <name type="scientific">Streptococcus pneumoniae</name>
    <dbReference type="NCBI Taxonomy" id="1313"/>
    <lineage>
        <taxon>Bacteria</taxon>
        <taxon>Bacillati</taxon>
        <taxon>Bacillota</taxon>
        <taxon>Bacilli</taxon>
        <taxon>Lactobacillales</taxon>
        <taxon>Streptococcaceae</taxon>
        <taxon>Streptococcus</taxon>
    </lineage>
</organism>
<dbReference type="EMBL" id="NNBW01000381">
    <property type="protein sequence ID" value="OYL21748.1"/>
    <property type="molecule type" value="Genomic_DNA"/>
</dbReference>